<reference evidence="2" key="1">
    <citation type="submission" date="2011-06" db="EMBL/GenBank/DDBJ databases">
        <title>Complete genome sequence of Paenibacillus mucilaginosus KNP414.</title>
        <authorList>
            <person name="Wang J."/>
            <person name="Hu S."/>
            <person name="Hu X."/>
            <person name="Zhang B."/>
            <person name="Dong D."/>
            <person name="Zhang S."/>
            <person name="Zhao K."/>
            <person name="Wu D."/>
        </authorList>
    </citation>
    <scope>NUCLEOTIDE SEQUENCE [LARGE SCALE GENOMIC DNA]</scope>
    <source>
        <strain evidence="2">KNP414</strain>
    </source>
</reference>
<dbReference type="HOGENOM" id="CLU_3330963_0_0_9"/>
<gene>
    <name evidence="1" type="ordered locus">KNP414_02403</name>
</gene>
<evidence type="ECO:0000313" key="2">
    <source>
        <dbReference type="Proteomes" id="UP000006620"/>
    </source>
</evidence>
<reference evidence="1 2" key="2">
    <citation type="journal article" date="2013" name="Genome Announc.">
        <title>Genome Sequence of Growth-Improving Paenibacillus mucilaginosus Strain KNP414.</title>
        <authorList>
            <person name="Lu J.J."/>
            <person name="Wang J.F."/>
            <person name="Hu X.F."/>
        </authorList>
    </citation>
    <scope>NUCLEOTIDE SEQUENCE [LARGE SCALE GENOMIC DNA]</scope>
    <source>
        <strain evidence="1 2">KNP414</strain>
    </source>
</reference>
<evidence type="ECO:0000313" key="1">
    <source>
        <dbReference type="EMBL" id="AEI40964.1"/>
    </source>
</evidence>
<accession>F8F5F3</accession>
<sequence length="38" mass="4451">MSSSVEISILFDLSGDWIGYCFYSGYRSDWPDVYYTKV</sequence>
<organism evidence="1 2">
    <name type="scientific">Paenibacillus mucilaginosus (strain KNP414)</name>
    <dbReference type="NCBI Taxonomy" id="1036673"/>
    <lineage>
        <taxon>Bacteria</taxon>
        <taxon>Bacillati</taxon>
        <taxon>Bacillota</taxon>
        <taxon>Bacilli</taxon>
        <taxon>Bacillales</taxon>
        <taxon>Paenibacillaceae</taxon>
        <taxon>Paenibacillus</taxon>
    </lineage>
</organism>
<protein>
    <submittedName>
        <fullName evidence="1">Uncharacterized protein</fullName>
    </submittedName>
</protein>
<dbReference type="AlphaFoldDB" id="F8F5F3"/>
<dbReference type="PATRIC" id="fig|1036673.3.peg.2168"/>
<name>F8F5F3_PAEMK</name>
<dbReference type="EMBL" id="CP002869">
    <property type="protein sequence ID" value="AEI40964.1"/>
    <property type="molecule type" value="Genomic_DNA"/>
</dbReference>
<dbReference type="Proteomes" id="UP000006620">
    <property type="component" value="Chromosome"/>
</dbReference>
<proteinExistence type="predicted"/>
<dbReference type="KEGG" id="pms:KNP414_02403"/>